<accession>A0A1M5D216</accession>
<evidence type="ECO:0000259" key="1">
    <source>
        <dbReference type="Pfam" id="PF00882"/>
    </source>
</evidence>
<evidence type="ECO:0000313" key="2">
    <source>
        <dbReference type="EMBL" id="SHF61059.1"/>
    </source>
</evidence>
<dbReference type="AlphaFoldDB" id="A0A1M5D216"/>
<evidence type="ECO:0000313" key="3">
    <source>
        <dbReference type="Proteomes" id="UP000184245"/>
    </source>
</evidence>
<dbReference type="RefSeq" id="WP_072854880.1">
    <property type="nucleotide sequence ID" value="NZ_FQVI01000052.1"/>
</dbReference>
<keyword evidence="3" id="KW-1185">Reference proteome</keyword>
<dbReference type="EMBL" id="FQVI01000052">
    <property type="protein sequence ID" value="SHF61059.1"/>
    <property type="molecule type" value="Genomic_DNA"/>
</dbReference>
<protein>
    <submittedName>
        <fullName evidence="2">Zinc dependent phospholipase C</fullName>
    </submittedName>
</protein>
<name>A0A1M5D216_9CLOT</name>
<sequence length="262" mass="30724">MPTTYTHDLFGKEVFKRLPDNLKDVIRKSKSLYLIGLHGPDIFFYYKPFSKNKVNRTAMEVHEKIAASFFQRGIKKVQEKPSDKMMSYLLGFACHYILDSACHPYIWEYQRITGVSHAEIETELDRMFMEQEQKNPFTYHPAVSICPTRKGNEIISSLFPAIRPEEVWESLRGMKFYTGILVCRTECKRKLLLFLLKVLGCYDSMEGQVMRKHKNPQCEASNEELIVMYQKAVDEAAEALGNLYECMMGREELSERFYRNFE</sequence>
<dbReference type="OrthoDB" id="9810528at2"/>
<reference evidence="2 3" key="1">
    <citation type="submission" date="2016-11" db="EMBL/GenBank/DDBJ databases">
        <authorList>
            <person name="Jaros S."/>
            <person name="Januszkiewicz K."/>
            <person name="Wedrychowicz H."/>
        </authorList>
    </citation>
    <scope>NUCLEOTIDE SEQUENCE [LARGE SCALE GENOMIC DNA]</scope>
    <source>
        <strain evidence="2 3">DSM 17459</strain>
    </source>
</reference>
<feature type="domain" description="Phospholipase C/D" evidence="1">
    <location>
        <begin position="6"/>
        <end position="145"/>
    </location>
</feature>
<dbReference type="Proteomes" id="UP000184245">
    <property type="component" value="Unassembled WGS sequence"/>
</dbReference>
<organism evidence="2 3">
    <name type="scientific">Lactonifactor longoviformis DSM 17459</name>
    <dbReference type="NCBI Taxonomy" id="1122155"/>
    <lineage>
        <taxon>Bacteria</taxon>
        <taxon>Bacillati</taxon>
        <taxon>Bacillota</taxon>
        <taxon>Clostridia</taxon>
        <taxon>Eubacteriales</taxon>
        <taxon>Clostridiaceae</taxon>
        <taxon>Lactonifactor</taxon>
    </lineage>
</organism>
<proteinExistence type="predicted"/>
<dbReference type="InterPro" id="IPR029002">
    <property type="entry name" value="PLPC/GPLD1"/>
</dbReference>
<dbReference type="Pfam" id="PF00882">
    <property type="entry name" value="Zn_dep_PLPC"/>
    <property type="match status" value="1"/>
</dbReference>
<dbReference type="STRING" id="1122155.SAMN02745158_04388"/>
<gene>
    <name evidence="2" type="ORF">SAMN02745158_04388</name>
</gene>